<accession>A0A6I2GGW6</accession>
<dbReference type="PANTHER" id="PTHR37305">
    <property type="entry name" value="INTEGRAL MEMBRANE PROTEIN-RELATED"/>
    <property type="match status" value="1"/>
</dbReference>
<protein>
    <submittedName>
        <fullName evidence="2">ABC transporter permease subunit</fullName>
    </submittedName>
</protein>
<organism evidence="2 3">
    <name type="scientific">Fundicoccus ignavus</name>
    <dbReference type="NCBI Taxonomy" id="2664442"/>
    <lineage>
        <taxon>Bacteria</taxon>
        <taxon>Bacillati</taxon>
        <taxon>Bacillota</taxon>
        <taxon>Bacilli</taxon>
        <taxon>Lactobacillales</taxon>
        <taxon>Aerococcaceae</taxon>
        <taxon>Fundicoccus</taxon>
    </lineage>
</organism>
<evidence type="ECO:0000313" key="3">
    <source>
        <dbReference type="Proteomes" id="UP000430975"/>
    </source>
</evidence>
<name>A0A6I2GGW6_9LACT</name>
<dbReference type="PANTHER" id="PTHR37305:SF2">
    <property type="entry name" value="BACITRACIN TRANSPORT PERMEASE PROTEIN BCRB"/>
    <property type="match status" value="1"/>
</dbReference>
<reference evidence="2 3" key="1">
    <citation type="submission" date="2019-11" db="EMBL/GenBank/DDBJ databases">
        <title>Characterisation of Fundicoccus ignavus gen. nov. sp. nov., a novel genus of the family Aerococcaceae isolated from bulk tank milk.</title>
        <authorList>
            <person name="Siebert A."/>
            <person name="Huptas C."/>
            <person name="Wenning M."/>
            <person name="Scherer S."/>
            <person name="Doll E.V."/>
        </authorList>
    </citation>
    <scope>NUCLEOTIDE SEQUENCE [LARGE SCALE GENOMIC DNA]</scope>
    <source>
        <strain evidence="2 3">WS4759</strain>
    </source>
</reference>
<feature type="transmembrane region" description="Helical" evidence="1">
    <location>
        <begin position="164"/>
        <end position="182"/>
    </location>
</feature>
<feature type="transmembrane region" description="Helical" evidence="1">
    <location>
        <begin position="122"/>
        <end position="144"/>
    </location>
</feature>
<keyword evidence="3" id="KW-1185">Reference proteome</keyword>
<keyword evidence="1" id="KW-0812">Transmembrane</keyword>
<feature type="transmembrane region" description="Helical" evidence="1">
    <location>
        <begin position="77"/>
        <end position="95"/>
    </location>
</feature>
<dbReference type="GO" id="GO:0005886">
    <property type="term" value="C:plasma membrane"/>
    <property type="evidence" value="ECO:0007669"/>
    <property type="project" value="UniProtKB-SubCell"/>
</dbReference>
<dbReference type="EMBL" id="WJQS01000001">
    <property type="protein sequence ID" value="MRI84519.1"/>
    <property type="molecule type" value="Genomic_DNA"/>
</dbReference>
<keyword evidence="1" id="KW-0472">Membrane</keyword>
<evidence type="ECO:0000313" key="2">
    <source>
        <dbReference type="EMBL" id="MRI84519.1"/>
    </source>
</evidence>
<keyword evidence="1" id="KW-1133">Transmembrane helix</keyword>
<dbReference type="Proteomes" id="UP000430975">
    <property type="component" value="Unassembled WGS sequence"/>
</dbReference>
<comment type="caution">
    <text evidence="2">The sequence shown here is derived from an EMBL/GenBank/DDBJ whole genome shotgun (WGS) entry which is preliminary data.</text>
</comment>
<feature type="transmembrane region" description="Helical" evidence="1">
    <location>
        <begin position="234"/>
        <end position="255"/>
    </location>
</feature>
<evidence type="ECO:0000256" key="1">
    <source>
        <dbReference type="SAM" id="Phobius"/>
    </source>
</evidence>
<proteinExistence type="predicted"/>
<dbReference type="GO" id="GO:0140359">
    <property type="term" value="F:ABC-type transporter activity"/>
    <property type="evidence" value="ECO:0007669"/>
    <property type="project" value="InterPro"/>
</dbReference>
<sequence length="262" mass="29021">MFIMTHEIKRQWRPLLIFALALSFVLAVVVVMYPSMAEDMGGLMSLVDGLGMFTDALNLDISQLNSLIGFYGMEMEIMVGIAGALYAAYLGISLLSKEESRHTAEFLLSHPVKRQRIYLEKAAALIVLLTLFNIIIYIIAYLSIMASGQSVPLVAFSLLHGASLLLQLNIGLLCFGISAFLSNESIGLGMGIALLLYFFSLFANIWQELAWLRFITPFQYAFAADILKNEHLDLGLIVIVFGTCLIVTFAGLFHYSKRDIAS</sequence>
<feature type="transmembrane region" description="Helical" evidence="1">
    <location>
        <begin position="194"/>
        <end position="214"/>
    </location>
</feature>
<feature type="transmembrane region" description="Helical" evidence="1">
    <location>
        <begin position="12"/>
        <end position="33"/>
    </location>
</feature>
<dbReference type="AlphaFoldDB" id="A0A6I2GGW6"/>
<dbReference type="RefSeq" id="WP_153862973.1">
    <property type="nucleotide sequence ID" value="NZ_WJQS01000001.1"/>
</dbReference>
<dbReference type="Pfam" id="PF12679">
    <property type="entry name" value="ABC2_membrane_2"/>
    <property type="match status" value="1"/>
</dbReference>
<gene>
    <name evidence="2" type="ORF">GIY09_01215</name>
</gene>